<dbReference type="CDD" id="cd00293">
    <property type="entry name" value="USP-like"/>
    <property type="match status" value="2"/>
</dbReference>
<dbReference type="Proteomes" id="UP000557193">
    <property type="component" value="Unassembled WGS sequence"/>
</dbReference>
<evidence type="ECO:0000259" key="4">
    <source>
        <dbReference type="Pfam" id="PF00582"/>
    </source>
</evidence>
<protein>
    <submittedName>
        <fullName evidence="5">Nucleotide-binding universal stress UspA family protein</fullName>
    </submittedName>
</protein>
<dbReference type="InterPro" id="IPR006015">
    <property type="entry name" value="Universal_stress_UspA"/>
</dbReference>
<keyword evidence="3" id="KW-0067">ATP-binding</keyword>
<evidence type="ECO:0000256" key="3">
    <source>
        <dbReference type="ARBA" id="ARBA00022840"/>
    </source>
</evidence>
<dbReference type="AlphaFoldDB" id="A0A7X0BRI8"/>
<comment type="caution">
    <text evidence="5">The sequence shown here is derived from an EMBL/GenBank/DDBJ whole genome shotgun (WGS) entry which is preliminary data.</text>
</comment>
<evidence type="ECO:0000313" key="6">
    <source>
        <dbReference type="Proteomes" id="UP000557193"/>
    </source>
</evidence>
<sequence>MFSHILIAHDLSLESDIALQRAAQLANQHHARLTLLHVVEGHPDAKALAELQAAAEKVLGERLATYSHCRADVVLRSGQAAQVTLEVASDIGADLLVVGGHHKGRPELFSGTNLERLARHCGMPLLLARCEQVAPYQRAIVALDQSLCGCQALRSAACLLPAEAELLGINIFDGSGRRDARQTSEQLEIQQGLLQHMVEDECEQLPARKSPVRVEVIPGTLAGSLDERIREERPQLLALGQHSRSRLSEALLGSLPIHYLRQPPCDVLLVK</sequence>
<dbReference type="Pfam" id="PF00582">
    <property type="entry name" value="Usp"/>
    <property type="match status" value="2"/>
</dbReference>
<dbReference type="InterPro" id="IPR014729">
    <property type="entry name" value="Rossmann-like_a/b/a_fold"/>
</dbReference>
<dbReference type="PANTHER" id="PTHR46268:SF27">
    <property type="entry name" value="UNIVERSAL STRESS PROTEIN RV2623"/>
    <property type="match status" value="1"/>
</dbReference>
<dbReference type="GO" id="GO:0005524">
    <property type="term" value="F:ATP binding"/>
    <property type="evidence" value="ECO:0007669"/>
    <property type="project" value="UniProtKB-KW"/>
</dbReference>
<dbReference type="PANTHER" id="PTHR46268">
    <property type="entry name" value="STRESS RESPONSE PROTEIN NHAX"/>
    <property type="match status" value="1"/>
</dbReference>
<dbReference type="Gene3D" id="3.40.50.620">
    <property type="entry name" value="HUPs"/>
    <property type="match status" value="2"/>
</dbReference>
<dbReference type="SUPFAM" id="SSF52402">
    <property type="entry name" value="Adenine nucleotide alpha hydrolases-like"/>
    <property type="match status" value="2"/>
</dbReference>
<comment type="similarity">
    <text evidence="1">Belongs to the universal stress protein A family.</text>
</comment>
<dbReference type="InterPro" id="IPR006016">
    <property type="entry name" value="UspA"/>
</dbReference>
<proteinExistence type="inferred from homology"/>
<evidence type="ECO:0000256" key="2">
    <source>
        <dbReference type="ARBA" id="ARBA00022741"/>
    </source>
</evidence>
<dbReference type="PRINTS" id="PR01438">
    <property type="entry name" value="UNVRSLSTRESS"/>
</dbReference>
<feature type="domain" description="UspA" evidence="4">
    <location>
        <begin position="136"/>
        <end position="271"/>
    </location>
</feature>
<keyword evidence="6" id="KW-1185">Reference proteome</keyword>
<feature type="domain" description="UspA" evidence="4">
    <location>
        <begin position="1"/>
        <end position="129"/>
    </location>
</feature>
<organism evidence="5 6">
    <name type="scientific">Pseudomonas fluvialis</name>
    <dbReference type="NCBI Taxonomy" id="1793966"/>
    <lineage>
        <taxon>Bacteria</taxon>
        <taxon>Pseudomonadati</taxon>
        <taxon>Pseudomonadota</taxon>
        <taxon>Gammaproteobacteria</taxon>
        <taxon>Pseudomonadales</taxon>
        <taxon>Pseudomonadaceae</taxon>
        <taxon>Pseudomonas</taxon>
    </lineage>
</organism>
<dbReference type="RefSeq" id="WP_184680142.1">
    <property type="nucleotide sequence ID" value="NZ_JACHLL010000001.1"/>
</dbReference>
<evidence type="ECO:0000256" key="1">
    <source>
        <dbReference type="ARBA" id="ARBA00008791"/>
    </source>
</evidence>
<reference evidence="5 6" key="1">
    <citation type="submission" date="2020-08" db="EMBL/GenBank/DDBJ databases">
        <title>Functional genomics of gut bacteria from endangered species of beetles.</title>
        <authorList>
            <person name="Carlos-Shanley C."/>
        </authorList>
    </citation>
    <scope>NUCLEOTIDE SEQUENCE [LARGE SCALE GENOMIC DNA]</scope>
    <source>
        <strain evidence="5 6">S00202</strain>
    </source>
</reference>
<name>A0A7X0BRI8_9PSED</name>
<keyword evidence="2" id="KW-0547">Nucleotide-binding</keyword>
<dbReference type="EMBL" id="JACHLL010000001">
    <property type="protein sequence ID" value="MBB6340226.1"/>
    <property type="molecule type" value="Genomic_DNA"/>
</dbReference>
<evidence type="ECO:0000313" key="5">
    <source>
        <dbReference type="EMBL" id="MBB6340226.1"/>
    </source>
</evidence>
<gene>
    <name evidence="5" type="ORF">HNP49_000376</name>
</gene>
<accession>A0A7X0BRI8</accession>